<feature type="compositionally biased region" description="Pro residues" evidence="1">
    <location>
        <begin position="413"/>
        <end position="422"/>
    </location>
</feature>
<feature type="region of interest" description="Disordered" evidence="1">
    <location>
        <begin position="623"/>
        <end position="747"/>
    </location>
</feature>
<feature type="signal peptide" evidence="2">
    <location>
        <begin position="1"/>
        <end position="24"/>
    </location>
</feature>
<evidence type="ECO:0000313" key="5">
    <source>
        <dbReference type="Proteomes" id="UP000179807"/>
    </source>
</evidence>
<dbReference type="PANTHER" id="PTHR47052:SF3">
    <property type="entry name" value="INGRESSION PROTEIN 1"/>
    <property type="match status" value="1"/>
</dbReference>
<dbReference type="Pfam" id="PF00168">
    <property type="entry name" value="C2"/>
    <property type="match status" value="1"/>
</dbReference>
<evidence type="ECO:0000313" key="4">
    <source>
        <dbReference type="EMBL" id="OHT05533.1"/>
    </source>
</evidence>
<dbReference type="InterPro" id="IPR052981">
    <property type="entry name" value="Ingression_C2_domain"/>
</dbReference>
<dbReference type="Gene3D" id="2.60.40.150">
    <property type="entry name" value="C2 domain"/>
    <property type="match status" value="1"/>
</dbReference>
<dbReference type="AlphaFoldDB" id="A0A1J4K7X1"/>
<dbReference type="RefSeq" id="XP_068358669.1">
    <property type="nucleotide sequence ID" value="XM_068505090.1"/>
</dbReference>
<feature type="compositionally biased region" description="Low complexity" evidence="1">
    <location>
        <begin position="474"/>
        <end position="488"/>
    </location>
</feature>
<feature type="compositionally biased region" description="Polar residues" evidence="1">
    <location>
        <begin position="540"/>
        <end position="556"/>
    </location>
</feature>
<dbReference type="SMART" id="SM00239">
    <property type="entry name" value="C2"/>
    <property type="match status" value="1"/>
</dbReference>
<name>A0A1J4K7X1_9EUKA</name>
<feature type="chain" id="PRO_5013176196" description="C2 domain-containing protein" evidence="2">
    <location>
        <begin position="25"/>
        <end position="747"/>
    </location>
</feature>
<feature type="compositionally biased region" description="Gly residues" evidence="1">
    <location>
        <begin position="320"/>
        <end position="331"/>
    </location>
</feature>
<keyword evidence="5" id="KW-1185">Reference proteome</keyword>
<accession>A0A1J4K7X1</accession>
<feature type="compositionally biased region" description="Polar residues" evidence="1">
    <location>
        <begin position="661"/>
        <end position="697"/>
    </location>
</feature>
<dbReference type="CDD" id="cd00030">
    <property type="entry name" value="C2"/>
    <property type="match status" value="1"/>
</dbReference>
<protein>
    <recommendedName>
        <fullName evidence="3">C2 domain-containing protein</fullName>
    </recommendedName>
</protein>
<gene>
    <name evidence="4" type="ORF">TRFO_26669</name>
</gene>
<dbReference type="PANTHER" id="PTHR47052">
    <property type="entry name" value="CONSERVED SERINE PROLINE-RICH PROTEIN (AFU_ORTHOLOGUE AFUA_2G01790)"/>
    <property type="match status" value="1"/>
</dbReference>
<dbReference type="OrthoDB" id="270970at2759"/>
<feature type="compositionally biased region" description="Low complexity" evidence="1">
    <location>
        <begin position="521"/>
        <end position="539"/>
    </location>
</feature>
<dbReference type="InterPro" id="IPR035892">
    <property type="entry name" value="C2_domain_sf"/>
</dbReference>
<proteinExistence type="predicted"/>
<feature type="region of interest" description="Disordered" evidence="1">
    <location>
        <begin position="514"/>
        <end position="556"/>
    </location>
</feature>
<feature type="compositionally biased region" description="Polar residues" evidence="1">
    <location>
        <begin position="164"/>
        <end position="191"/>
    </location>
</feature>
<feature type="compositionally biased region" description="Basic residues" evidence="1">
    <location>
        <begin position="738"/>
        <end position="747"/>
    </location>
</feature>
<feature type="compositionally biased region" description="Acidic residues" evidence="1">
    <location>
        <begin position="634"/>
        <end position="645"/>
    </location>
</feature>
<feature type="compositionally biased region" description="Low complexity" evidence="1">
    <location>
        <begin position="704"/>
        <end position="715"/>
    </location>
</feature>
<evidence type="ECO:0000256" key="1">
    <source>
        <dbReference type="SAM" id="MobiDB-lite"/>
    </source>
</evidence>
<feature type="compositionally biased region" description="Polar residues" evidence="1">
    <location>
        <begin position="716"/>
        <end position="725"/>
    </location>
</feature>
<reference evidence="4" key="1">
    <citation type="submission" date="2016-10" db="EMBL/GenBank/DDBJ databases">
        <authorList>
            <person name="Benchimol M."/>
            <person name="Almeida L.G."/>
            <person name="Vasconcelos A.T."/>
            <person name="Perreira-Neves A."/>
            <person name="Rosa I.A."/>
            <person name="Tasca T."/>
            <person name="Bogo M.R."/>
            <person name="de Souza W."/>
        </authorList>
    </citation>
    <scope>NUCLEOTIDE SEQUENCE [LARGE SCALE GENOMIC DNA]</scope>
    <source>
        <strain evidence="4">K</strain>
    </source>
</reference>
<dbReference type="GeneID" id="94839794"/>
<evidence type="ECO:0000259" key="3">
    <source>
        <dbReference type="PROSITE" id="PS50004"/>
    </source>
</evidence>
<dbReference type="InterPro" id="IPR000008">
    <property type="entry name" value="C2_dom"/>
</dbReference>
<dbReference type="PROSITE" id="PS50004">
    <property type="entry name" value="C2"/>
    <property type="match status" value="1"/>
</dbReference>
<feature type="region of interest" description="Disordered" evidence="1">
    <location>
        <begin position="353"/>
        <end position="498"/>
    </location>
</feature>
<dbReference type="VEuPathDB" id="TrichDB:TRFO_26669"/>
<sequence length="747" mass="82900">MFLFEWFIESIFFLMQLNLRVVSASNLPNPEELSAVDPYCIIKISVSSKSEQTRVIDNTLDPVWNQNFRFIIPDGVTRFNFEILLRKRDVFDEDSDIGFLKGKIEQIDPYQIIDRSYRILTVTEMDSFGAIEDDKRPEYLERGDFDDFFEQNGFKSNEKRKEMQSLNQPSNIQTEQIENENKINSPSNSEQPKNHPEIRLMFQITEKNIVPFKADGSKVPSEPHKISITGHPTAFSTFDFTDFAIEHFQRSGRIPRGLFMSGDRPPGSSFGFPPPYSASGATTGRVSSNFGNSGFGPQNGEGFHRFESGFGSGRSRTGNGAPGSGPGPGFGLGFNSSVGHVNSGFLYSANPSDNHDLSSSHWIPRRNHNQSTGALSSTHSMSTRSRRNIAHDYFGKPPPGYANGTIGLTPNPGIQPLPPPLPQQYQNPPLPKDHRTTYPPQNDTDEPPSRYRFSQYRPKTIQFPDFAPPPPANNRPATSTANNRNNSNISKSSRYPSDIVETFNNLQRIMRGATDDTSKRTATTTANTANTTATTAANTSKAGNGLSSRTNSINSAPNELFSFDEVSDILENSEEGLNTNMYNNLGINQEFDDAIYDGNSFTEGNDTHYSQILLTMESSDILNSSNDSSGISSDYDDDDDADVSDDSSTSNDVVEIASPYKKTSTKPPNSNFNQNFTWGIPPNQNQSQRNVRPNNSTLPPPRSATGTTTNAGANNERNFTNTSQVIHHEPMFYYTRGGNRKPPSKKK</sequence>
<dbReference type="SUPFAM" id="SSF49562">
    <property type="entry name" value="C2 domain (Calcium/lipid-binding domain, CaLB)"/>
    <property type="match status" value="1"/>
</dbReference>
<feature type="domain" description="C2" evidence="3">
    <location>
        <begin position="1"/>
        <end position="117"/>
    </location>
</feature>
<evidence type="ECO:0000256" key="2">
    <source>
        <dbReference type="SAM" id="SignalP"/>
    </source>
</evidence>
<dbReference type="Proteomes" id="UP000179807">
    <property type="component" value="Unassembled WGS sequence"/>
</dbReference>
<comment type="caution">
    <text evidence="4">The sequence shown here is derived from an EMBL/GenBank/DDBJ whole genome shotgun (WGS) entry which is preliminary data.</text>
</comment>
<feature type="compositionally biased region" description="Low complexity" evidence="1">
    <location>
        <begin position="623"/>
        <end position="633"/>
    </location>
</feature>
<feature type="region of interest" description="Disordered" evidence="1">
    <location>
        <begin position="158"/>
        <end position="194"/>
    </location>
</feature>
<dbReference type="EMBL" id="MLAK01000754">
    <property type="protein sequence ID" value="OHT05533.1"/>
    <property type="molecule type" value="Genomic_DNA"/>
</dbReference>
<organism evidence="4 5">
    <name type="scientific">Tritrichomonas foetus</name>
    <dbReference type="NCBI Taxonomy" id="1144522"/>
    <lineage>
        <taxon>Eukaryota</taxon>
        <taxon>Metamonada</taxon>
        <taxon>Parabasalia</taxon>
        <taxon>Tritrichomonadida</taxon>
        <taxon>Tritrichomonadidae</taxon>
        <taxon>Tritrichomonas</taxon>
    </lineage>
</organism>
<feature type="region of interest" description="Disordered" evidence="1">
    <location>
        <begin position="298"/>
        <end position="331"/>
    </location>
</feature>
<keyword evidence="2" id="KW-0732">Signal</keyword>